<dbReference type="RefSeq" id="WP_216477705.1">
    <property type="nucleotide sequence ID" value="NZ_JAHLQJ010000004.1"/>
</dbReference>
<keyword evidence="3" id="KW-1185">Reference proteome</keyword>
<reference evidence="2 3" key="1">
    <citation type="submission" date="2021-06" db="EMBL/GenBank/DDBJ databases">
        <authorList>
            <person name="Sun Q."/>
            <person name="Li D."/>
        </authorList>
    </citation>
    <scope>NUCLEOTIDE SEQUENCE [LARGE SCALE GENOMIC DNA]</scope>
    <source>
        <strain evidence="2 3">MSJ-6</strain>
    </source>
</reference>
<proteinExistence type="predicted"/>
<feature type="transmembrane region" description="Helical" evidence="1">
    <location>
        <begin position="158"/>
        <end position="184"/>
    </location>
</feature>
<keyword evidence="1" id="KW-0812">Transmembrane</keyword>
<feature type="transmembrane region" description="Helical" evidence="1">
    <location>
        <begin position="88"/>
        <end position="105"/>
    </location>
</feature>
<evidence type="ECO:0000313" key="3">
    <source>
        <dbReference type="Proteomes" id="UP000743001"/>
    </source>
</evidence>
<keyword evidence="1" id="KW-0472">Membrane</keyword>
<name>A0ABS6FMU0_9BACL</name>
<organism evidence="2 3">
    <name type="scientific">Paenibacillus brevis</name>
    <dbReference type="NCBI Taxonomy" id="2841508"/>
    <lineage>
        <taxon>Bacteria</taxon>
        <taxon>Bacillati</taxon>
        <taxon>Bacillota</taxon>
        <taxon>Bacilli</taxon>
        <taxon>Bacillales</taxon>
        <taxon>Paenibacillaceae</taxon>
        <taxon>Paenibacillus</taxon>
    </lineage>
</organism>
<evidence type="ECO:0000256" key="1">
    <source>
        <dbReference type="SAM" id="Phobius"/>
    </source>
</evidence>
<comment type="caution">
    <text evidence="2">The sequence shown here is derived from an EMBL/GenBank/DDBJ whole genome shotgun (WGS) entry which is preliminary data.</text>
</comment>
<feature type="transmembrane region" description="Helical" evidence="1">
    <location>
        <begin position="66"/>
        <end position="82"/>
    </location>
</feature>
<feature type="transmembrane region" description="Helical" evidence="1">
    <location>
        <begin position="38"/>
        <end position="59"/>
    </location>
</feature>
<dbReference type="Proteomes" id="UP000743001">
    <property type="component" value="Unassembled WGS sequence"/>
</dbReference>
<dbReference type="NCBIfam" id="TIGR02185">
    <property type="entry name" value="Trep_Strep"/>
    <property type="match status" value="1"/>
</dbReference>
<feature type="transmembrane region" description="Helical" evidence="1">
    <location>
        <begin position="117"/>
        <end position="138"/>
    </location>
</feature>
<protein>
    <submittedName>
        <fullName evidence="2">MptD family putative ECF transporter S component</fullName>
    </submittedName>
</protein>
<feature type="transmembrane region" description="Helical" evidence="1">
    <location>
        <begin position="12"/>
        <end position="32"/>
    </location>
</feature>
<keyword evidence="1" id="KW-1133">Transmembrane helix</keyword>
<sequence length="198" mass="21557">MKKGLRTKDYILIGIFSILIYVVNAIVGFALTPVMATSAMPLISGVCLFFSATVYLVMAMKVGKRGVLLLMAIVTGLIYTIMGVPLMLAFFAVAGLIGEAVLLAGDGSQYRRISRQALAYAAYGALFGLGAYVTVYVYGSDYLEAMYAADMRERMLYFAYSPFWIAGSMVFSFVLTLLGSLLAAKLLRKHFLKSGLLQ</sequence>
<gene>
    <name evidence="2" type="ORF">KQJ23_05560</name>
</gene>
<dbReference type="InterPro" id="IPR011733">
    <property type="entry name" value="CHP02185_IM"/>
</dbReference>
<dbReference type="Pfam" id="PF09605">
    <property type="entry name" value="Trep_Strep"/>
    <property type="match status" value="1"/>
</dbReference>
<evidence type="ECO:0000313" key="2">
    <source>
        <dbReference type="EMBL" id="MBU5671299.1"/>
    </source>
</evidence>
<accession>A0ABS6FMU0</accession>
<dbReference type="EMBL" id="JAHLQJ010000004">
    <property type="protein sequence ID" value="MBU5671299.1"/>
    <property type="molecule type" value="Genomic_DNA"/>
</dbReference>